<dbReference type="Proteomes" id="UP000467840">
    <property type="component" value="Chromosome 8"/>
</dbReference>
<gene>
    <name evidence="2" type="ORF">GH714_012844</name>
</gene>
<keyword evidence="3" id="KW-1185">Reference proteome</keyword>
<evidence type="ECO:0000313" key="2">
    <source>
        <dbReference type="EMBL" id="KAF2288774.1"/>
    </source>
</evidence>
<dbReference type="AlphaFoldDB" id="A0A6A6KJZ8"/>
<evidence type="ECO:0000313" key="3">
    <source>
        <dbReference type="Proteomes" id="UP000467840"/>
    </source>
</evidence>
<sequence>MADTPLVLIDSVITRRVISLATLGMSVRRGSIQLQTITAIGCVPDDSQEDVNLFVAHFRARKPQALSAVLVEVFDTSDTELGTLLGDNSSSTMKVLLKDILGLMGAIKPSPSKSDHATQEVVDIGDDNDLLRDIFLHPLVLRHHELKELIQKAQSCMVQARERKDRVKAIRGKVINLEEQISRLKAKINELKVEEASLSG</sequence>
<dbReference type="EMBL" id="JAAGAX010000016">
    <property type="protein sequence ID" value="KAF2288774.1"/>
    <property type="molecule type" value="Genomic_DNA"/>
</dbReference>
<accession>A0A6A6KJZ8</accession>
<comment type="caution">
    <text evidence="2">The sequence shown here is derived from an EMBL/GenBank/DDBJ whole genome shotgun (WGS) entry which is preliminary data.</text>
</comment>
<feature type="coiled-coil region" evidence="1">
    <location>
        <begin position="167"/>
        <end position="194"/>
    </location>
</feature>
<proteinExistence type="predicted"/>
<reference evidence="2 3" key="1">
    <citation type="journal article" date="2020" name="Mol. Plant">
        <title>The Chromosome-Based Rubber Tree Genome Provides New Insights into Spurge Genome Evolution and Rubber Biosynthesis.</title>
        <authorList>
            <person name="Liu J."/>
            <person name="Shi C."/>
            <person name="Shi C.C."/>
            <person name="Li W."/>
            <person name="Zhang Q.J."/>
            <person name="Zhang Y."/>
            <person name="Li K."/>
            <person name="Lu H.F."/>
            <person name="Shi C."/>
            <person name="Zhu S.T."/>
            <person name="Xiao Z.Y."/>
            <person name="Nan H."/>
            <person name="Yue Y."/>
            <person name="Zhu X.G."/>
            <person name="Wu Y."/>
            <person name="Hong X.N."/>
            <person name="Fan G.Y."/>
            <person name="Tong Y."/>
            <person name="Zhang D."/>
            <person name="Mao C.L."/>
            <person name="Liu Y.L."/>
            <person name="Hao S.J."/>
            <person name="Liu W.Q."/>
            <person name="Lv M.Q."/>
            <person name="Zhang H.B."/>
            <person name="Liu Y."/>
            <person name="Hu-Tang G.R."/>
            <person name="Wang J.P."/>
            <person name="Wang J.H."/>
            <person name="Sun Y.H."/>
            <person name="Ni S.B."/>
            <person name="Chen W.B."/>
            <person name="Zhang X.C."/>
            <person name="Jiao Y.N."/>
            <person name="Eichler E.E."/>
            <person name="Li G.H."/>
            <person name="Liu X."/>
            <person name="Gao L.Z."/>
        </authorList>
    </citation>
    <scope>NUCLEOTIDE SEQUENCE [LARGE SCALE GENOMIC DNA]</scope>
    <source>
        <strain evidence="3">cv. GT1</strain>
        <tissue evidence="2">Leaf</tissue>
    </source>
</reference>
<name>A0A6A6KJZ8_HEVBR</name>
<protein>
    <submittedName>
        <fullName evidence="2">Uncharacterized protein</fullName>
    </submittedName>
</protein>
<evidence type="ECO:0000256" key="1">
    <source>
        <dbReference type="SAM" id="Coils"/>
    </source>
</evidence>
<keyword evidence="1" id="KW-0175">Coiled coil</keyword>
<organism evidence="2 3">
    <name type="scientific">Hevea brasiliensis</name>
    <name type="common">Para rubber tree</name>
    <name type="synonym">Siphonia brasiliensis</name>
    <dbReference type="NCBI Taxonomy" id="3981"/>
    <lineage>
        <taxon>Eukaryota</taxon>
        <taxon>Viridiplantae</taxon>
        <taxon>Streptophyta</taxon>
        <taxon>Embryophyta</taxon>
        <taxon>Tracheophyta</taxon>
        <taxon>Spermatophyta</taxon>
        <taxon>Magnoliopsida</taxon>
        <taxon>eudicotyledons</taxon>
        <taxon>Gunneridae</taxon>
        <taxon>Pentapetalae</taxon>
        <taxon>rosids</taxon>
        <taxon>fabids</taxon>
        <taxon>Malpighiales</taxon>
        <taxon>Euphorbiaceae</taxon>
        <taxon>Crotonoideae</taxon>
        <taxon>Micrandreae</taxon>
        <taxon>Hevea</taxon>
    </lineage>
</organism>